<name>A0A541B9Q2_9NOCA</name>
<evidence type="ECO:0000313" key="3">
    <source>
        <dbReference type="EMBL" id="TQF69060.1"/>
    </source>
</evidence>
<comment type="caution">
    <text evidence="3">The sequence shown here is derived from an EMBL/GenBank/DDBJ whole genome shotgun (WGS) entry which is preliminary data.</text>
</comment>
<dbReference type="OrthoDB" id="4486044at2"/>
<accession>A0A541B9Q2</accession>
<reference evidence="3 4" key="1">
    <citation type="submission" date="2019-06" db="EMBL/GenBank/DDBJ databases">
        <title>Rhodococcus spaelei sp. nov., isolated from a cave.</title>
        <authorList>
            <person name="Lee S.D."/>
        </authorList>
    </citation>
    <scope>NUCLEOTIDE SEQUENCE [LARGE SCALE GENOMIC DNA]</scope>
    <source>
        <strain evidence="3 4">C9-5</strain>
    </source>
</reference>
<dbReference type="Proteomes" id="UP000316256">
    <property type="component" value="Unassembled WGS sequence"/>
</dbReference>
<evidence type="ECO:0000256" key="2">
    <source>
        <dbReference type="SAM" id="SignalP"/>
    </source>
</evidence>
<protein>
    <submittedName>
        <fullName evidence="3">Insoluble domain protein</fullName>
    </submittedName>
</protein>
<gene>
    <name evidence="3" type="ORF">FK531_09775</name>
</gene>
<evidence type="ECO:0000256" key="1">
    <source>
        <dbReference type="SAM" id="MobiDB-lite"/>
    </source>
</evidence>
<keyword evidence="2" id="KW-0732">Signal</keyword>
<dbReference type="PROSITE" id="PS51257">
    <property type="entry name" value="PROKAR_LIPOPROTEIN"/>
    <property type="match status" value="1"/>
</dbReference>
<feature type="signal peptide" evidence="2">
    <location>
        <begin position="1"/>
        <end position="37"/>
    </location>
</feature>
<feature type="region of interest" description="Disordered" evidence="1">
    <location>
        <begin position="46"/>
        <end position="78"/>
    </location>
</feature>
<sequence length="397" mass="39017">MGMHTFKSRRRQVAERVAVAGTIPLAMAVACAGTALAAPVQPGVMTDEAEQPGVGDSTPKPEAAPAPAPEPAPEPAEPRQYWVAPPVEYDNVPTRSVPTYDEAPVAPATVQTLHLPEPVAPVAPIEAPRDMLRLGDFIAAKPNWLSKEDMEKTNNSAAVAEAQMATFWRSIGIEASRSDKVAAATIAGATAGGLGAATVAGVPAAVVGGLIGGTIGGNIGMGMGTVVWPGVGTVTNGAIGTGIGAAAGAAVAGIPVAVVAGTAGAIVGGVAGAAFGAGDTSTEPVEFVIPDAPVVDPPAITAATRQAVAQVEAMPGGHEVVAAVRTAADAAPQQLAQLTADTNAQIGVVRTAAVAHPVGANAVAEIETVGADLGRAFQPATGAVADVLNAVHAGLAP</sequence>
<proteinExistence type="predicted"/>
<dbReference type="AlphaFoldDB" id="A0A541B9Q2"/>
<organism evidence="3 4">
    <name type="scientific">Rhodococcus spelaei</name>
    <dbReference type="NCBI Taxonomy" id="2546320"/>
    <lineage>
        <taxon>Bacteria</taxon>
        <taxon>Bacillati</taxon>
        <taxon>Actinomycetota</taxon>
        <taxon>Actinomycetes</taxon>
        <taxon>Mycobacteriales</taxon>
        <taxon>Nocardiaceae</taxon>
        <taxon>Rhodococcus</taxon>
    </lineage>
</organism>
<evidence type="ECO:0000313" key="4">
    <source>
        <dbReference type="Proteomes" id="UP000316256"/>
    </source>
</evidence>
<feature type="chain" id="PRO_5021811880" evidence="2">
    <location>
        <begin position="38"/>
        <end position="397"/>
    </location>
</feature>
<feature type="compositionally biased region" description="Pro residues" evidence="1">
    <location>
        <begin position="62"/>
        <end position="75"/>
    </location>
</feature>
<dbReference type="EMBL" id="VIGH01000004">
    <property type="protein sequence ID" value="TQF69060.1"/>
    <property type="molecule type" value="Genomic_DNA"/>
</dbReference>
<dbReference type="RefSeq" id="WP_142098478.1">
    <property type="nucleotide sequence ID" value="NZ_VIGH01000004.1"/>
</dbReference>
<keyword evidence="4" id="KW-1185">Reference proteome</keyword>